<gene>
    <name evidence="1" type="ORF">JRO89_XS09G0004200</name>
</gene>
<dbReference type="EMBL" id="JAFEMO010000009">
    <property type="protein sequence ID" value="KAH7564671.1"/>
    <property type="molecule type" value="Genomic_DNA"/>
</dbReference>
<evidence type="ECO:0000313" key="2">
    <source>
        <dbReference type="Proteomes" id="UP000827721"/>
    </source>
</evidence>
<dbReference type="Proteomes" id="UP000827721">
    <property type="component" value="Unassembled WGS sequence"/>
</dbReference>
<dbReference type="InterPro" id="IPR006553">
    <property type="entry name" value="Leu-rich_rpt_Cys-con_subtyp"/>
</dbReference>
<comment type="caution">
    <text evidence="1">The sequence shown here is derived from an EMBL/GenBank/DDBJ whole genome shotgun (WGS) entry which is preliminary data.</text>
</comment>
<accession>A0ABQ8HJZ8</accession>
<proteinExistence type="predicted"/>
<sequence>MKNLEELNYSKIRGLQDADLFAVSDCCLSLEALDISFPIYGIDDSTVVTDSDVVPLSRKLTSLTRIDLSSNMSITDKSIVLISTNCVMLRDFSLLDCSLITQKAIGEAIRVCQIWFLWAFVIVRVELLQLIPLFIGVDFLNDGSMIEVSQYLSRLKSINLDLCFKLTNLTFFTLLRECPVLSEIKISTNLGVEESTTELVINPRIKSLHLASNEYLNDELMKKVAFICPNLQLLDVSCCKIIIEEGIGEILKSCGEIQYLRIESGTQIKSLGIKYFEVKKLEVLQVGASGIDGDALITIANTCPRLLYLDLDLCINVTTRGVKEVVEKCRALRDIRLYFCPNVNANILSWMVIQRPSLRNIGYGLPSNEFPTESQRNLLLQHGCMVSSSPWKLDFGGFTGLFDSLNCYINLMIITLLTL</sequence>
<dbReference type="InterPro" id="IPR001611">
    <property type="entry name" value="Leu-rich_rpt"/>
</dbReference>
<dbReference type="SMART" id="SM00367">
    <property type="entry name" value="LRR_CC"/>
    <property type="match status" value="6"/>
</dbReference>
<protein>
    <submittedName>
        <fullName evidence="1">Uncharacterized protein</fullName>
    </submittedName>
</protein>
<dbReference type="SUPFAM" id="SSF52047">
    <property type="entry name" value="RNI-like"/>
    <property type="match status" value="2"/>
</dbReference>
<dbReference type="Pfam" id="PF13516">
    <property type="entry name" value="LRR_6"/>
    <property type="match status" value="1"/>
</dbReference>
<dbReference type="PANTHER" id="PTHR13318">
    <property type="entry name" value="PARTNER OF PAIRED, ISOFORM B-RELATED"/>
    <property type="match status" value="1"/>
</dbReference>
<dbReference type="Gene3D" id="3.80.10.10">
    <property type="entry name" value="Ribonuclease Inhibitor"/>
    <property type="match status" value="3"/>
</dbReference>
<keyword evidence="2" id="KW-1185">Reference proteome</keyword>
<evidence type="ECO:0000313" key="1">
    <source>
        <dbReference type="EMBL" id="KAH7564671.1"/>
    </source>
</evidence>
<organism evidence="1 2">
    <name type="scientific">Xanthoceras sorbifolium</name>
    <dbReference type="NCBI Taxonomy" id="99658"/>
    <lineage>
        <taxon>Eukaryota</taxon>
        <taxon>Viridiplantae</taxon>
        <taxon>Streptophyta</taxon>
        <taxon>Embryophyta</taxon>
        <taxon>Tracheophyta</taxon>
        <taxon>Spermatophyta</taxon>
        <taxon>Magnoliopsida</taxon>
        <taxon>eudicotyledons</taxon>
        <taxon>Gunneridae</taxon>
        <taxon>Pentapetalae</taxon>
        <taxon>rosids</taxon>
        <taxon>malvids</taxon>
        <taxon>Sapindales</taxon>
        <taxon>Sapindaceae</taxon>
        <taxon>Xanthoceroideae</taxon>
        <taxon>Xanthoceras</taxon>
    </lineage>
</organism>
<dbReference type="PANTHER" id="PTHR13318:SF106">
    <property type="entry name" value="F-BOX_LRR-REPEAT PROTEIN 2"/>
    <property type="match status" value="1"/>
</dbReference>
<name>A0ABQ8HJZ8_9ROSI</name>
<dbReference type="InterPro" id="IPR032675">
    <property type="entry name" value="LRR_dom_sf"/>
</dbReference>
<reference evidence="1 2" key="1">
    <citation type="submission" date="2021-02" db="EMBL/GenBank/DDBJ databases">
        <title>Plant Genome Project.</title>
        <authorList>
            <person name="Zhang R.-G."/>
        </authorList>
    </citation>
    <scope>NUCLEOTIDE SEQUENCE [LARGE SCALE GENOMIC DNA]</scope>
    <source>
        <tissue evidence="1">Leaves</tissue>
    </source>
</reference>